<comment type="caution">
    <text evidence="2">The sequence shown here is derived from an EMBL/GenBank/DDBJ whole genome shotgun (WGS) entry which is preliminary data.</text>
</comment>
<dbReference type="STRING" id="111105.HR09_07035"/>
<dbReference type="Pfam" id="PF00543">
    <property type="entry name" value="P-II"/>
    <property type="match status" value="1"/>
</dbReference>
<reference evidence="1 3" key="1">
    <citation type="submission" date="2014-08" db="EMBL/GenBank/DDBJ databases">
        <title>Porphyromonas gulae strain:COT-052_OH1451 Genome sequencing.</title>
        <authorList>
            <person name="Wallis C."/>
            <person name="Deusch O."/>
            <person name="O'Flynn C."/>
            <person name="Davis I."/>
            <person name="Jospin G."/>
            <person name="Darling A.E."/>
            <person name="Coil D.A."/>
            <person name="Alexiev A."/>
            <person name="Horsfall A."/>
            <person name="Kirkwood N."/>
            <person name="Harris S."/>
            <person name="Eisen J.A."/>
        </authorList>
    </citation>
    <scope>NUCLEOTIDE SEQUENCE [LARGE SCALE GENOMIC DNA]</scope>
    <source>
        <strain evidence="3">COT-052 OH1451</strain>
        <strain evidence="1">COT-052_OH1451</strain>
    </source>
</reference>
<evidence type="ECO:0008006" key="5">
    <source>
        <dbReference type="Google" id="ProtNLM"/>
    </source>
</evidence>
<gene>
    <name evidence="1" type="ORF">HR08_09940</name>
    <name evidence="2" type="ORF">HR15_08250</name>
</gene>
<dbReference type="Proteomes" id="UP000030130">
    <property type="component" value="Unassembled WGS sequence"/>
</dbReference>
<dbReference type="GeneID" id="57239333"/>
<evidence type="ECO:0000313" key="2">
    <source>
        <dbReference type="EMBL" id="KGN86144.1"/>
    </source>
</evidence>
<dbReference type="OrthoDB" id="5517163at2"/>
<dbReference type="NCBIfam" id="NF045581">
    <property type="entry name" value="PG0541_fam"/>
    <property type="match status" value="1"/>
</dbReference>
<dbReference type="InterPro" id="IPR015867">
    <property type="entry name" value="N-reg_PII/ATP_PRibTrfase_C"/>
</dbReference>
<dbReference type="PATRIC" id="fig|111105.18.peg.1315"/>
<evidence type="ECO:0000313" key="4">
    <source>
        <dbReference type="Proteomes" id="UP000030146"/>
    </source>
</evidence>
<keyword evidence="4" id="KW-1185">Reference proteome</keyword>
<dbReference type="EMBL" id="JRAK01000115">
    <property type="protein sequence ID" value="KGN86144.1"/>
    <property type="molecule type" value="Genomic_DNA"/>
</dbReference>
<dbReference type="EMBL" id="JRAI01000081">
    <property type="protein sequence ID" value="KGN83926.1"/>
    <property type="molecule type" value="Genomic_DNA"/>
</dbReference>
<name>A0A099WSL9_9PORP</name>
<reference evidence="2 4" key="2">
    <citation type="submission" date="2014-08" db="EMBL/GenBank/DDBJ databases">
        <title>Porphyromonas gulae strain:COT-052_OH3439 Genome sequencing.</title>
        <authorList>
            <person name="Wallis C."/>
            <person name="Deusch O."/>
            <person name="O'Flynn C."/>
            <person name="Davis I."/>
            <person name="Jospin G."/>
            <person name="Darling A.E."/>
            <person name="Coil D.A."/>
            <person name="Alexiev A."/>
            <person name="Horsfall A."/>
            <person name="Kirkwood N."/>
            <person name="Harris S."/>
            <person name="Eisen J.A."/>
        </authorList>
    </citation>
    <scope>NUCLEOTIDE SEQUENCE [LARGE SCALE GENOMIC DNA]</scope>
    <source>
        <strain evidence="4">COT-052 OH3439</strain>
        <strain evidence="2">COT-052_OH3439</strain>
    </source>
</reference>
<evidence type="ECO:0000313" key="1">
    <source>
        <dbReference type="EMBL" id="KGN83926.1"/>
    </source>
</evidence>
<dbReference type="Proteomes" id="UP000030146">
    <property type="component" value="Unassembled WGS sequence"/>
</dbReference>
<evidence type="ECO:0000313" key="3">
    <source>
        <dbReference type="Proteomes" id="UP000030130"/>
    </source>
</evidence>
<dbReference type="SUPFAM" id="SSF54913">
    <property type="entry name" value="GlnB-like"/>
    <property type="match status" value="1"/>
</dbReference>
<dbReference type="GO" id="GO:0006808">
    <property type="term" value="P:regulation of nitrogen utilization"/>
    <property type="evidence" value="ECO:0007669"/>
    <property type="project" value="InterPro"/>
</dbReference>
<dbReference type="Gene3D" id="3.30.70.120">
    <property type="match status" value="1"/>
</dbReference>
<dbReference type="InterPro" id="IPR011322">
    <property type="entry name" value="N-reg_PII-like_a/b"/>
</dbReference>
<protein>
    <recommendedName>
        <fullName evidence="5">Nitrogen regulatory protein P-II</fullName>
    </recommendedName>
</protein>
<sequence>MEQKMIFITYNQAYHDIIIRLLSRHNLKGYTYWETVRGCGSDTGEPHLGTHAWPTLNGALMVVCPSEKVKTIMDALRILDAATPDQGLRAFVWNIEQTI</sequence>
<accession>A0A099WSL9</accession>
<dbReference type="InterPro" id="IPR002187">
    <property type="entry name" value="N-reg_PII"/>
</dbReference>
<proteinExistence type="predicted"/>
<dbReference type="RefSeq" id="WP_018966038.1">
    <property type="nucleotide sequence ID" value="NZ_CALUCC010000030.1"/>
</dbReference>
<dbReference type="GO" id="GO:0030234">
    <property type="term" value="F:enzyme regulator activity"/>
    <property type="evidence" value="ECO:0007669"/>
    <property type="project" value="InterPro"/>
</dbReference>
<dbReference type="eggNOG" id="COG0347">
    <property type="taxonomic scope" value="Bacteria"/>
</dbReference>
<dbReference type="AlphaFoldDB" id="A0A099WSL9"/>
<organism evidence="2 4">
    <name type="scientific">Porphyromonas gulae</name>
    <dbReference type="NCBI Taxonomy" id="111105"/>
    <lineage>
        <taxon>Bacteria</taxon>
        <taxon>Pseudomonadati</taxon>
        <taxon>Bacteroidota</taxon>
        <taxon>Bacteroidia</taxon>
        <taxon>Bacteroidales</taxon>
        <taxon>Porphyromonadaceae</taxon>
        <taxon>Porphyromonas</taxon>
    </lineage>
</organism>